<dbReference type="Proteomes" id="UP000219494">
    <property type="component" value="Unassembled WGS sequence"/>
</dbReference>
<dbReference type="EMBL" id="OBMI01000002">
    <property type="protein sequence ID" value="SOB87163.1"/>
    <property type="molecule type" value="Genomic_DNA"/>
</dbReference>
<evidence type="ECO:0000313" key="2">
    <source>
        <dbReference type="Proteomes" id="UP000219494"/>
    </source>
</evidence>
<proteinExistence type="predicted"/>
<sequence length="74" mass="8377">MTKKHYIEEEEVLAQRLYTEALASGTLKAAPGLFAAKIGNGPIISKSREVTWRDYLRDARKILARPRPGGPRRR</sequence>
<keyword evidence="2" id="KW-1185">Reference proteome</keyword>
<protein>
    <submittedName>
        <fullName evidence="1">Uncharacterized protein</fullName>
    </submittedName>
</protein>
<evidence type="ECO:0000313" key="1">
    <source>
        <dbReference type="EMBL" id="SOB87163.1"/>
    </source>
</evidence>
<reference evidence="1 2" key="1">
    <citation type="submission" date="2017-07" db="EMBL/GenBank/DDBJ databases">
        <authorList>
            <person name="Sun Z.S."/>
            <person name="Albrecht U."/>
            <person name="Echele G."/>
            <person name="Lee C.C."/>
        </authorList>
    </citation>
    <scope>NUCLEOTIDE SEQUENCE [LARGE SCALE GENOMIC DNA]</scope>
    <source>
        <strain evidence="1 2">CGMCC 1.12672</strain>
    </source>
</reference>
<dbReference type="AlphaFoldDB" id="A0A285QZ22"/>
<gene>
    <name evidence="1" type="ORF">SAMN06297144_2286</name>
</gene>
<organism evidence="1 2">
    <name type="scientific">Sphingomonas guangdongensis</name>
    <dbReference type="NCBI Taxonomy" id="1141890"/>
    <lineage>
        <taxon>Bacteria</taxon>
        <taxon>Pseudomonadati</taxon>
        <taxon>Pseudomonadota</taxon>
        <taxon>Alphaproteobacteria</taxon>
        <taxon>Sphingomonadales</taxon>
        <taxon>Sphingomonadaceae</taxon>
        <taxon>Sphingomonas</taxon>
    </lineage>
</organism>
<dbReference type="RefSeq" id="WP_097064085.1">
    <property type="nucleotide sequence ID" value="NZ_OBMI01000002.1"/>
</dbReference>
<accession>A0A285QZ22</accession>
<name>A0A285QZ22_9SPHN</name>